<comment type="caution">
    <text evidence="2">The sequence shown here is derived from an EMBL/GenBank/DDBJ whole genome shotgun (WGS) entry which is preliminary data.</text>
</comment>
<dbReference type="AlphaFoldDB" id="K2S074"/>
<evidence type="ECO:0000313" key="2">
    <source>
        <dbReference type="EMBL" id="EKG20383.1"/>
    </source>
</evidence>
<dbReference type="Proteomes" id="UP000007129">
    <property type="component" value="Unassembled WGS sequence"/>
</dbReference>
<protein>
    <submittedName>
        <fullName evidence="2">Uncharacterized protein</fullName>
    </submittedName>
</protein>
<name>K2S074_MACPH</name>
<evidence type="ECO:0000256" key="1">
    <source>
        <dbReference type="SAM" id="Phobius"/>
    </source>
</evidence>
<reference evidence="2 3" key="1">
    <citation type="journal article" date="2012" name="BMC Genomics">
        <title>Tools to kill: Genome of one of the most destructive plant pathogenic fungi Macrophomina phaseolina.</title>
        <authorList>
            <person name="Islam M.S."/>
            <person name="Haque M.S."/>
            <person name="Islam M.M."/>
            <person name="Emdad E.M."/>
            <person name="Halim A."/>
            <person name="Hossen Q.M.M."/>
            <person name="Hossain M.Z."/>
            <person name="Ahmed B."/>
            <person name="Rahim S."/>
            <person name="Rahman M.S."/>
            <person name="Alam M.M."/>
            <person name="Hou S."/>
            <person name="Wan X."/>
            <person name="Saito J.A."/>
            <person name="Alam M."/>
        </authorList>
    </citation>
    <scope>NUCLEOTIDE SEQUENCE [LARGE SCALE GENOMIC DNA]</scope>
    <source>
        <strain evidence="2 3">MS6</strain>
    </source>
</reference>
<evidence type="ECO:0000313" key="3">
    <source>
        <dbReference type="Proteomes" id="UP000007129"/>
    </source>
</evidence>
<dbReference type="VEuPathDB" id="FungiDB:MPH_02309"/>
<sequence>MASPGSEGPLPPNQNAGPSILGVTIAMTLLGSVISLAPRLYVRIRMIRDTGWDVSPSNKRGLLKMAIVITLRAGLYDVHCCRTEHCRNDYSHSRSTARRWKASPQTTFTCSRHHADLLCRHRQYIDPSTFSEGLYLNYLTQPIYLFIAMFVKESVGFFLLRITGRGKYRILIISIMGNDIVSHQNIEALLMMPSHLGRVHSRLFLHLSPAVHRPPRSVEFHCAICLLGARYPTSTQLHQQRGQHCHGLCICRPHSRTDPLSQIPVSMTLTTCINRHRSHSSGTSK</sequence>
<keyword evidence="1" id="KW-1133">Transmembrane helix</keyword>
<dbReference type="EMBL" id="AHHD01000088">
    <property type="protein sequence ID" value="EKG20383.1"/>
    <property type="molecule type" value="Genomic_DNA"/>
</dbReference>
<keyword evidence="1" id="KW-0812">Transmembrane</keyword>
<dbReference type="OrthoDB" id="5022096at2759"/>
<keyword evidence="1" id="KW-0472">Membrane</keyword>
<gene>
    <name evidence="2" type="ORF">MPH_02309</name>
</gene>
<accession>K2S074</accession>
<dbReference type="InParanoid" id="K2S074"/>
<proteinExistence type="predicted"/>
<feature type="transmembrane region" description="Helical" evidence="1">
    <location>
        <begin position="20"/>
        <end position="42"/>
    </location>
</feature>
<dbReference type="STRING" id="1126212.K2S074"/>
<organism evidence="2 3">
    <name type="scientific">Macrophomina phaseolina (strain MS6)</name>
    <name type="common">Charcoal rot fungus</name>
    <dbReference type="NCBI Taxonomy" id="1126212"/>
    <lineage>
        <taxon>Eukaryota</taxon>
        <taxon>Fungi</taxon>
        <taxon>Dikarya</taxon>
        <taxon>Ascomycota</taxon>
        <taxon>Pezizomycotina</taxon>
        <taxon>Dothideomycetes</taxon>
        <taxon>Dothideomycetes incertae sedis</taxon>
        <taxon>Botryosphaeriales</taxon>
        <taxon>Botryosphaeriaceae</taxon>
        <taxon>Macrophomina</taxon>
    </lineage>
</organism>
<dbReference type="HOGENOM" id="CLU_976850_0_0_1"/>